<proteinExistence type="predicted"/>
<dbReference type="PROSITE" id="PS52050">
    <property type="entry name" value="WYL"/>
    <property type="match status" value="1"/>
</dbReference>
<evidence type="ECO:0000313" key="4">
    <source>
        <dbReference type="Proteomes" id="UP000092024"/>
    </source>
</evidence>
<dbReference type="Proteomes" id="UP000092024">
    <property type="component" value="Unassembled WGS sequence"/>
</dbReference>
<dbReference type="EMBL" id="LYPA01000019">
    <property type="protein sequence ID" value="OBR69307.1"/>
    <property type="molecule type" value="Genomic_DNA"/>
</dbReference>
<dbReference type="AlphaFoldDB" id="A0A1A5YUL1"/>
<dbReference type="InterPro" id="IPR036390">
    <property type="entry name" value="WH_DNA-bd_sf"/>
</dbReference>
<dbReference type="InterPro" id="IPR036388">
    <property type="entry name" value="WH-like_DNA-bd_sf"/>
</dbReference>
<dbReference type="InterPro" id="IPR026881">
    <property type="entry name" value="WYL_dom"/>
</dbReference>
<dbReference type="SUPFAM" id="SSF46785">
    <property type="entry name" value="Winged helix' DNA-binding domain"/>
    <property type="match status" value="1"/>
</dbReference>
<accession>A0A1A5YUL1</accession>
<dbReference type="Pfam" id="PF13280">
    <property type="entry name" value="WYL"/>
    <property type="match status" value="1"/>
</dbReference>
<dbReference type="OrthoDB" id="9767131at2"/>
<sequence length="322" mass="36995">MSKIDSMMAILWLLKSGRKMTAKQLSEKLEMNIRTVYRYMDALSASGVPIISDPGHNGGYSLLHDFIESPLLFSVEEKTALLQAADFAKKAGYYLDEDLERATSKLKTRSNQDQDEKIRQHLEGLEVLAPVDKSAAEPLLKELEQAVLNQASIDMWYQTGREEQPKHRLVDPYGIIYWSHNWYVIAFCHLKKEIRSFRTSRIKGLTQTEESFIRPEPFSAGEFFMKTLIPESEAGNPDELIPLVISGKISALDNLCQHWYLAHHLKERSSGQAVFSLTKEALYTFIPNLLLPYGRAIQIMEPLELKRKMIEVLNDLLHYYQE</sequence>
<evidence type="ECO:0000259" key="1">
    <source>
        <dbReference type="Pfam" id="PF08279"/>
    </source>
</evidence>
<evidence type="ECO:0000313" key="3">
    <source>
        <dbReference type="EMBL" id="OBR69307.1"/>
    </source>
</evidence>
<dbReference type="PANTHER" id="PTHR34580">
    <property type="match status" value="1"/>
</dbReference>
<dbReference type="InterPro" id="IPR051534">
    <property type="entry name" value="CBASS_pafABC_assoc_protein"/>
</dbReference>
<dbReference type="Gene3D" id="1.10.10.10">
    <property type="entry name" value="Winged helix-like DNA-binding domain superfamily/Winged helix DNA-binding domain"/>
    <property type="match status" value="1"/>
</dbReference>
<dbReference type="Pfam" id="PF08279">
    <property type="entry name" value="HTH_11"/>
    <property type="match status" value="1"/>
</dbReference>
<dbReference type="RefSeq" id="WP_068678575.1">
    <property type="nucleotide sequence ID" value="NZ_LYPA01000019.1"/>
</dbReference>
<evidence type="ECO:0000259" key="2">
    <source>
        <dbReference type="Pfam" id="PF13280"/>
    </source>
</evidence>
<gene>
    <name evidence="3" type="ORF">A7K91_02715</name>
</gene>
<keyword evidence="3" id="KW-0238">DNA-binding</keyword>
<feature type="domain" description="Helix-turn-helix type 11" evidence="1">
    <location>
        <begin position="9"/>
        <end position="60"/>
    </location>
</feature>
<dbReference type="STRING" id="1844972.A7K91_02715"/>
<keyword evidence="4" id="KW-1185">Reference proteome</keyword>
<reference evidence="3 4" key="1">
    <citation type="submission" date="2016-05" db="EMBL/GenBank/DDBJ databases">
        <title>Paenibacillus oryzae. sp. nov., isolated from the rice root.</title>
        <authorList>
            <person name="Zhang J."/>
            <person name="Zhang X."/>
        </authorList>
    </citation>
    <scope>NUCLEOTIDE SEQUENCE [LARGE SCALE GENOMIC DNA]</scope>
    <source>
        <strain evidence="3 4">1DrF-4</strain>
    </source>
</reference>
<organism evidence="3 4">
    <name type="scientific">Paenibacillus oryzae</name>
    <dbReference type="NCBI Taxonomy" id="1844972"/>
    <lineage>
        <taxon>Bacteria</taxon>
        <taxon>Bacillati</taxon>
        <taxon>Bacillota</taxon>
        <taxon>Bacilli</taxon>
        <taxon>Bacillales</taxon>
        <taxon>Paenibacillaceae</taxon>
        <taxon>Paenibacillus</taxon>
    </lineage>
</organism>
<dbReference type="PANTHER" id="PTHR34580:SF3">
    <property type="entry name" value="PROTEIN PAFB"/>
    <property type="match status" value="1"/>
</dbReference>
<feature type="domain" description="WYL" evidence="2">
    <location>
        <begin position="139"/>
        <end position="206"/>
    </location>
</feature>
<comment type="caution">
    <text evidence="3">The sequence shown here is derived from an EMBL/GenBank/DDBJ whole genome shotgun (WGS) entry which is preliminary data.</text>
</comment>
<protein>
    <submittedName>
        <fullName evidence="3">DNA-binding transcriptional regulator</fullName>
    </submittedName>
</protein>
<dbReference type="InterPro" id="IPR013196">
    <property type="entry name" value="HTH_11"/>
</dbReference>
<name>A0A1A5YUL1_9BACL</name>
<dbReference type="GO" id="GO:0003677">
    <property type="term" value="F:DNA binding"/>
    <property type="evidence" value="ECO:0007669"/>
    <property type="project" value="UniProtKB-KW"/>
</dbReference>